<accession>A0A087TFQ9</accession>
<evidence type="ECO:0000256" key="2">
    <source>
        <dbReference type="ARBA" id="ARBA00023002"/>
    </source>
</evidence>
<proteinExistence type="predicted"/>
<organism evidence="3 4">
    <name type="scientific">Stegodyphus mimosarum</name>
    <name type="common">African social velvet spider</name>
    <dbReference type="NCBI Taxonomy" id="407821"/>
    <lineage>
        <taxon>Eukaryota</taxon>
        <taxon>Metazoa</taxon>
        <taxon>Ecdysozoa</taxon>
        <taxon>Arthropoda</taxon>
        <taxon>Chelicerata</taxon>
        <taxon>Arachnida</taxon>
        <taxon>Araneae</taxon>
        <taxon>Araneomorphae</taxon>
        <taxon>Entelegynae</taxon>
        <taxon>Eresoidea</taxon>
        <taxon>Eresidae</taxon>
        <taxon>Stegodyphus</taxon>
    </lineage>
</organism>
<dbReference type="GO" id="GO:0016491">
    <property type="term" value="F:oxidoreductase activity"/>
    <property type="evidence" value="ECO:0007669"/>
    <property type="project" value="UniProtKB-KW"/>
</dbReference>
<dbReference type="InterPro" id="IPR002347">
    <property type="entry name" value="SDR_fam"/>
</dbReference>
<dbReference type="SUPFAM" id="SSF51735">
    <property type="entry name" value="NAD(P)-binding Rossmann-fold domains"/>
    <property type="match status" value="1"/>
</dbReference>
<dbReference type="OMA" id="SVCIHPG"/>
<reference evidence="3 4" key="1">
    <citation type="submission" date="2013-11" db="EMBL/GenBank/DDBJ databases">
        <title>Genome sequencing of Stegodyphus mimosarum.</title>
        <authorList>
            <person name="Bechsgaard J."/>
        </authorList>
    </citation>
    <scope>NUCLEOTIDE SEQUENCE [LARGE SCALE GENOMIC DNA]</scope>
</reference>
<evidence type="ECO:0000313" key="4">
    <source>
        <dbReference type="Proteomes" id="UP000054359"/>
    </source>
</evidence>
<dbReference type="InterPro" id="IPR036291">
    <property type="entry name" value="NAD(P)-bd_dom_sf"/>
</dbReference>
<feature type="non-terminal residue" evidence="3">
    <location>
        <position position="256"/>
    </location>
</feature>
<dbReference type="Gene3D" id="3.40.50.720">
    <property type="entry name" value="NAD(P)-binding Rossmann-like Domain"/>
    <property type="match status" value="1"/>
</dbReference>
<dbReference type="PANTHER" id="PTHR43544:SF7">
    <property type="entry name" value="NADB-LER2"/>
    <property type="match status" value="1"/>
</dbReference>
<dbReference type="AlphaFoldDB" id="A0A087TFQ9"/>
<dbReference type="CDD" id="cd05325">
    <property type="entry name" value="carb_red_sniffer_like_SDR_c"/>
    <property type="match status" value="1"/>
</dbReference>
<keyword evidence="4" id="KW-1185">Reference proteome</keyword>
<sequence>MESRSVFVTGANRGIGLEFIRQLVALPKAPRYVFATYRSKDSLQALIDIKDSSKYSEVILIRMDVSKPEEVKVARAIVEDTVGDDGLNLLINNAGICQVQAFPNVSTENLLQHFTTNTVGPVMVLQELYPSLLKAASRQDANSGMGVNRAMVLNISSLAGSITRTGKEFVRDIVASGYKISKAALNMAMRVFAANVKDQGILIVMMCPGWVKTDMGTDQGQIEVEESISTMLQTLPKLNEKHHGVYMDRSGNEYPF</sequence>
<gene>
    <name evidence="3" type="ORF">X975_16916</name>
</gene>
<dbReference type="Proteomes" id="UP000054359">
    <property type="component" value="Unassembled WGS sequence"/>
</dbReference>
<keyword evidence="1" id="KW-0521">NADP</keyword>
<name>A0A087TFQ9_STEMI</name>
<dbReference type="OrthoDB" id="5296at2759"/>
<evidence type="ECO:0000256" key="1">
    <source>
        <dbReference type="ARBA" id="ARBA00022857"/>
    </source>
</evidence>
<dbReference type="PANTHER" id="PTHR43544">
    <property type="entry name" value="SHORT-CHAIN DEHYDROGENASE/REDUCTASE"/>
    <property type="match status" value="1"/>
</dbReference>
<evidence type="ECO:0000313" key="3">
    <source>
        <dbReference type="EMBL" id="KFM63948.1"/>
    </source>
</evidence>
<dbReference type="GO" id="GO:0005737">
    <property type="term" value="C:cytoplasm"/>
    <property type="evidence" value="ECO:0007669"/>
    <property type="project" value="TreeGrafter"/>
</dbReference>
<dbReference type="Pfam" id="PF00106">
    <property type="entry name" value="adh_short"/>
    <property type="match status" value="1"/>
</dbReference>
<keyword evidence="2" id="KW-0560">Oxidoreductase</keyword>
<dbReference type="PRINTS" id="PR00081">
    <property type="entry name" value="GDHRDH"/>
</dbReference>
<dbReference type="EMBL" id="KK115015">
    <property type="protein sequence ID" value="KFM63948.1"/>
    <property type="molecule type" value="Genomic_DNA"/>
</dbReference>
<protein>
    <submittedName>
        <fullName evidence="3">C-factor</fullName>
    </submittedName>
</protein>
<dbReference type="InterPro" id="IPR051468">
    <property type="entry name" value="Fungal_SecMetab_SDRs"/>
</dbReference>